<organism evidence="1">
    <name type="scientific">marine sediment metagenome</name>
    <dbReference type="NCBI Taxonomy" id="412755"/>
    <lineage>
        <taxon>unclassified sequences</taxon>
        <taxon>metagenomes</taxon>
        <taxon>ecological metagenomes</taxon>
    </lineage>
</organism>
<protein>
    <submittedName>
        <fullName evidence="1">Uncharacterized protein</fullName>
    </submittedName>
</protein>
<proteinExistence type="predicted"/>
<sequence>MSEKLEITKEKVLKASETCPDAKEVLKELEKKLAGKGRLLEMDANIGCLVQKGMLSGLWVLVLIL</sequence>
<name>A0A0F9E662_9ZZZZ</name>
<gene>
    <name evidence="1" type="ORF">LCGC14_2114560</name>
</gene>
<dbReference type="AlphaFoldDB" id="A0A0F9E662"/>
<accession>A0A0F9E662</accession>
<evidence type="ECO:0000313" key="1">
    <source>
        <dbReference type="EMBL" id="KKL69474.1"/>
    </source>
</evidence>
<comment type="caution">
    <text evidence="1">The sequence shown here is derived from an EMBL/GenBank/DDBJ whole genome shotgun (WGS) entry which is preliminary data.</text>
</comment>
<reference evidence="1" key="1">
    <citation type="journal article" date="2015" name="Nature">
        <title>Complex archaea that bridge the gap between prokaryotes and eukaryotes.</title>
        <authorList>
            <person name="Spang A."/>
            <person name="Saw J.H."/>
            <person name="Jorgensen S.L."/>
            <person name="Zaremba-Niedzwiedzka K."/>
            <person name="Martijn J."/>
            <person name="Lind A.E."/>
            <person name="van Eijk R."/>
            <person name="Schleper C."/>
            <person name="Guy L."/>
            <person name="Ettema T.J."/>
        </authorList>
    </citation>
    <scope>NUCLEOTIDE SEQUENCE</scope>
</reference>
<dbReference type="EMBL" id="LAZR01026197">
    <property type="protein sequence ID" value="KKL69474.1"/>
    <property type="molecule type" value="Genomic_DNA"/>
</dbReference>